<organism evidence="2 3">
    <name type="scientific">Acidovorax facilis</name>
    <dbReference type="NCBI Taxonomy" id="12917"/>
    <lineage>
        <taxon>Bacteria</taxon>
        <taxon>Pseudomonadati</taxon>
        <taxon>Pseudomonadota</taxon>
        <taxon>Betaproteobacteria</taxon>
        <taxon>Burkholderiales</taxon>
        <taxon>Comamonadaceae</taxon>
        <taxon>Acidovorax</taxon>
    </lineage>
</organism>
<evidence type="ECO:0000259" key="1">
    <source>
        <dbReference type="Pfam" id="PF12146"/>
    </source>
</evidence>
<proteinExistence type="predicted"/>
<keyword evidence="2" id="KW-0645">Protease</keyword>
<dbReference type="Gene3D" id="3.40.50.1820">
    <property type="entry name" value="alpha/beta hydrolase"/>
    <property type="match status" value="1"/>
</dbReference>
<reference evidence="3" key="1">
    <citation type="journal article" date="2019" name="Int. J. Syst. Evol. Microbiol.">
        <title>The Global Catalogue of Microorganisms (GCM) 10K type strain sequencing project: providing services to taxonomists for standard genome sequencing and annotation.</title>
        <authorList>
            <consortium name="The Broad Institute Genomics Platform"/>
            <consortium name="The Broad Institute Genome Sequencing Center for Infectious Disease"/>
            <person name="Wu L."/>
            <person name="Ma J."/>
        </authorList>
    </citation>
    <scope>NUCLEOTIDE SEQUENCE [LARGE SCALE GENOMIC DNA]</scope>
    <source>
        <strain evidence="3">CCUG 2113</strain>
    </source>
</reference>
<name>A0ABV8DDL2_9BURK</name>
<comment type="caution">
    <text evidence="2">The sequence shown here is derived from an EMBL/GenBank/DDBJ whole genome shotgun (WGS) entry which is preliminary data.</text>
</comment>
<dbReference type="Pfam" id="PF12146">
    <property type="entry name" value="Hydrolase_4"/>
    <property type="match status" value="1"/>
</dbReference>
<evidence type="ECO:0000313" key="2">
    <source>
        <dbReference type="EMBL" id="MFC3936337.1"/>
    </source>
</evidence>
<dbReference type="EMBL" id="JBHSAJ010000051">
    <property type="protein sequence ID" value="MFC3936337.1"/>
    <property type="molecule type" value="Genomic_DNA"/>
</dbReference>
<keyword evidence="2" id="KW-0378">Hydrolase</keyword>
<feature type="domain" description="Serine aminopeptidase S33" evidence="1">
    <location>
        <begin position="6"/>
        <end position="111"/>
    </location>
</feature>
<dbReference type="GO" id="GO:0004177">
    <property type="term" value="F:aminopeptidase activity"/>
    <property type="evidence" value="ECO:0007669"/>
    <property type="project" value="UniProtKB-KW"/>
</dbReference>
<dbReference type="InterPro" id="IPR022742">
    <property type="entry name" value="Hydrolase_4"/>
</dbReference>
<protein>
    <submittedName>
        <fullName evidence="2">Serine aminopeptidase domain-containing protein</fullName>
    </submittedName>
</protein>
<dbReference type="SUPFAM" id="SSF53474">
    <property type="entry name" value="alpha/beta-Hydrolases"/>
    <property type="match status" value="1"/>
</dbReference>
<evidence type="ECO:0000313" key="3">
    <source>
        <dbReference type="Proteomes" id="UP001595693"/>
    </source>
</evidence>
<sequence>MGFEHRTGYEWLSRDAAGVDAYMADPWCGWDVPDDVILSLFAPAPRLADPAQLARIRSDLPILIASGDADPLAAGGVLLEQLGQRYRDAGVADVTVKLYPAARHEILNETNRDEVTGDVVAWLRERVNVA</sequence>
<dbReference type="RefSeq" id="WP_238385457.1">
    <property type="nucleotide sequence ID" value="NZ_JAMXAX010000095.1"/>
</dbReference>
<dbReference type="Proteomes" id="UP001595693">
    <property type="component" value="Unassembled WGS sequence"/>
</dbReference>
<keyword evidence="2" id="KW-0031">Aminopeptidase</keyword>
<dbReference type="InterPro" id="IPR029058">
    <property type="entry name" value="AB_hydrolase_fold"/>
</dbReference>
<gene>
    <name evidence="2" type="ORF">ACFOW3_17115</name>
</gene>
<accession>A0ABV8DDL2</accession>
<keyword evidence="3" id="KW-1185">Reference proteome</keyword>